<keyword evidence="3" id="KW-1185">Reference proteome</keyword>
<evidence type="ECO:0000256" key="1">
    <source>
        <dbReference type="SAM" id="MobiDB-lite"/>
    </source>
</evidence>
<proteinExistence type="predicted"/>
<evidence type="ECO:0000313" key="3">
    <source>
        <dbReference type="Proteomes" id="UP000265520"/>
    </source>
</evidence>
<feature type="region of interest" description="Disordered" evidence="1">
    <location>
        <begin position="1"/>
        <end position="28"/>
    </location>
</feature>
<evidence type="ECO:0000313" key="2">
    <source>
        <dbReference type="EMBL" id="MCI35816.1"/>
    </source>
</evidence>
<accession>A0A392RJ19</accession>
<protein>
    <submittedName>
        <fullName evidence="2">Uncharacterized protein</fullName>
    </submittedName>
</protein>
<reference evidence="2 3" key="1">
    <citation type="journal article" date="2018" name="Front. Plant Sci.">
        <title>Red Clover (Trifolium pratense) and Zigzag Clover (T. medium) - A Picture of Genomic Similarities and Differences.</title>
        <authorList>
            <person name="Dluhosova J."/>
            <person name="Istvanek J."/>
            <person name="Nedelnik J."/>
            <person name="Repkova J."/>
        </authorList>
    </citation>
    <scope>NUCLEOTIDE SEQUENCE [LARGE SCALE GENOMIC DNA]</scope>
    <source>
        <strain evidence="3">cv. 10/8</strain>
        <tissue evidence="2">Leaf</tissue>
    </source>
</reference>
<name>A0A392RJ19_9FABA</name>
<organism evidence="2 3">
    <name type="scientific">Trifolium medium</name>
    <dbReference type="NCBI Taxonomy" id="97028"/>
    <lineage>
        <taxon>Eukaryota</taxon>
        <taxon>Viridiplantae</taxon>
        <taxon>Streptophyta</taxon>
        <taxon>Embryophyta</taxon>
        <taxon>Tracheophyta</taxon>
        <taxon>Spermatophyta</taxon>
        <taxon>Magnoliopsida</taxon>
        <taxon>eudicotyledons</taxon>
        <taxon>Gunneridae</taxon>
        <taxon>Pentapetalae</taxon>
        <taxon>rosids</taxon>
        <taxon>fabids</taxon>
        <taxon>Fabales</taxon>
        <taxon>Fabaceae</taxon>
        <taxon>Papilionoideae</taxon>
        <taxon>50 kb inversion clade</taxon>
        <taxon>NPAAA clade</taxon>
        <taxon>Hologalegina</taxon>
        <taxon>IRL clade</taxon>
        <taxon>Trifolieae</taxon>
        <taxon>Trifolium</taxon>
    </lineage>
</organism>
<sequence>MATPPATDNALLDIRDDADDTGSHGDVA</sequence>
<dbReference type="Proteomes" id="UP000265520">
    <property type="component" value="Unassembled WGS sequence"/>
</dbReference>
<feature type="non-terminal residue" evidence="2">
    <location>
        <position position="28"/>
    </location>
</feature>
<comment type="caution">
    <text evidence="2">The sequence shown here is derived from an EMBL/GenBank/DDBJ whole genome shotgun (WGS) entry which is preliminary data.</text>
</comment>
<dbReference type="EMBL" id="LXQA010227418">
    <property type="protein sequence ID" value="MCI35816.1"/>
    <property type="molecule type" value="Genomic_DNA"/>
</dbReference>
<dbReference type="AlphaFoldDB" id="A0A392RJ19"/>